<evidence type="ECO:0000313" key="2">
    <source>
        <dbReference type="EMBL" id="OLN23957.1"/>
    </source>
</evidence>
<name>A0A1Q8Q9E6_9BACI</name>
<reference evidence="2 3" key="1">
    <citation type="submission" date="2016-12" db="EMBL/GenBank/DDBJ databases">
        <title>Domibacillus antri genome sequencing.</title>
        <authorList>
            <person name="Verma A."/>
            <person name="Krishnamurthi S."/>
        </authorList>
    </citation>
    <scope>NUCLEOTIDE SEQUENCE [LARGE SCALE GENOMIC DNA]</scope>
    <source>
        <strain evidence="2 3">XD80</strain>
    </source>
</reference>
<dbReference type="AlphaFoldDB" id="A0A1Q8Q9E6"/>
<dbReference type="CDD" id="cd05400">
    <property type="entry name" value="NT_2-5OAS_ClassI-CCAase"/>
    <property type="match status" value="1"/>
</dbReference>
<evidence type="ECO:0000256" key="1">
    <source>
        <dbReference type="ARBA" id="ARBA00023118"/>
    </source>
</evidence>
<dbReference type="GO" id="GO:0016779">
    <property type="term" value="F:nucleotidyltransferase activity"/>
    <property type="evidence" value="ECO:0007669"/>
    <property type="project" value="InterPro"/>
</dbReference>
<dbReference type="Gene3D" id="3.30.460.10">
    <property type="entry name" value="Beta Polymerase, domain 2"/>
    <property type="match status" value="1"/>
</dbReference>
<dbReference type="SUPFAM" id="SSF81301">
    <property type="entry name" value="Nucleotidyltransferase"/>
    <property type="match status" value="1"/>
</dbReference>
<comment type="caution">
    <text evidence="2">The sequence shown here is derived from an EMBL/GenBank/DDBJ whole genome shotgun (WGS) entry which is preliminary data.</text>
</comment>
<proteinExistence type="predicted"/>
<evidence type="ECO:0000313" key="3">
    <source>
        <dbReference type="Proteomes" id="UP000185568"/>
    </source>
</evidence>
<dbReference type="STRING" id="1714264.BTO30_00575"/>
<keyword evidence="1" id="KW-0051">Antiviral defense</keyword>
<organism evidence="2 3">
    <name type="scientific">Domibacillus antri</name>
    <dbReference type="NCBI Taxonomy" id="1714264"/>
    <lineage>
        <taxon>Bacteria</taxon>
        <taxon>Bacillati</taxon>
        <taxon>Bacillota</taxon>
        <taxon>Bacilli</taxon>
        <taxon>Bacillales</taxon>
        <taxon>Bacillaceae</taxon>
        <taxon>Domibacillus</taxon>
    </lineage>
</organism>
<dbReference type="GO" id="GO:0051607">
    <property type="term" value="P:defense response to virus"/>
    <property type="evidence" value="ECO:0007669"/>
    <property type="project" value="UniProtKB-KW"/>
</dbReference>
<dbReference type="OrthoDB" id="2082416at2"/>
<protein>
    <submittedName>
        <fullName evidence="2">Nucleotidyltransferase</fullName>
    </submittedName>
</protein>
<keyword evidence="3" id="KW-1185">Reference proteome</keyword>
<dbReference type="InterPro" id="IPR043519">
    <property type="entry name" value="NT_sf"/>
</dbReference>
<dbReference type="InterPro" id="IPR006116">
    <property type="entry name" value="NT_2-5OAS_ClassI-CCAase"/>
</dbReference>
<gene>
    <name evidence="2" type="ORF">BTO30_00575</name>
</gene>
<dbReference type="Proteomes" id="UP000185568">
    <property type="component" value="Unassembled WGS sequence"/>
</dbReference>
<dbReference type="RefSeq" id="WP_075396774.1">
    <property type="nucleotide sequence ID" value="NZ_MSDU01000003.1"/>
</dbReference>
<accession>A0A1Q8Q9E6</accession>
<dbReference type="EMBL" id="MSDU01000003">
    <property type="protein sequence ID" value="OLN23957.1"/>
    <property type="molecule type" value="Genomic_DNA"/>
</dbReference>
<sequence>MTVQSHLDNLASRLNLKEVEKEKISTSIETLSSRLNYYFGSQLTDHFKFGSYTRGTILPRKADEYSDVDYMLIFENPYGYKPQTLMNYIRKFVNHYYRASEISQSHPTIVLELNHIRFELVPAKKDLWGTIYIPSRKSFYEEWISTEPNAFNQKLTTANTQHNSKIKPLVRLMKYWNRINGGHLSSYELENWIAGNSYWGNTTLKDYVYNTFEKLTPAYSDPQSYKSKLERAKKIIESTKEYERSGMPYSAESEIQKLFPDF</sequence>
<keyword evidence="2" id="KW-0808">Transferase</keyword>
<dbReference type="Pfam" id="PF18144">
    <property type="entry name" value="SMODS"/>
    <property type="match status" value="1"/>
</dbReference>